<dbReference type="AlphaFoldDB" id="A0A4U3A0A5"/>
<evidence type="ECO:0000313" key="2">
    <source>
        <dbReference type="Proteomes" id="UP000305524"/>
    </source>
</evidence>
<sequence length="108" mass="12348">MEKNLFEKILSVLSNNIPGKGFSNYLFQQIQHATSKKDIEAFSDKLKERIENIDSASQFDLVNLGTALYAAFTSQREYKKGWVVDAYWEVYNKCNIANKTVLTSVSGW</sequence>
<proteinExistence type="predicted"/>
<protein>
    <submittedName>
        <fullName evidence="1">Uncharacterized protein</fullName>
    </submittedName>
</protein>
<gene>
    <name evidence="1" type="ORF">FC701_28250</name>
</gene>
<name>A0A4U3A0A5_BACMY</name>
<accession>A0A4U3A0A5</accession>
<evidence type="ECO:0000313" key="1">
    <source>
        <dbReference type="EMBL" id="TKI80462.1"/>
    </source>
</evidence>
<dbReference type="RefSeq" id="WP_137059115.1">
    <property type="nucleotide sequence ID" value="NZ_SZOD01000899.1"/>
</dbReference>
<organism evidence="1 2">
    <name type="scientific">Bacillus mycoides</name>
    <dbReference type="NCBI Taxonomy" id="1405"/>
    <lineage>
        <taxon>Bacteria</taxon>
        <taxon>Bacillati</taxon>
        <taxon>Bacillota</taxon>
        <taxon>Bacilli</taxon>
        <taxon>Bacillales</taxon>
        <taxon>Bacillaceae</taxon>
        <taxon>Bacillus</taxon>
        <taxon>Bacillus cereus group</taxon>
    </lineage>
</organism>
<dbReference type="Proteomes" id="UP000305524">
    <property type="component" value="Unassembled WGS sequence"/>
</dbReference>
<dbReference type="EMBL" id="SZOD01000899">
    <property type="protein sequence ID" value="TKI80462.1"/>
    <property type="molecule type" value="Genomic_DNA"/>
</dbReference>
<reference evidence="1 2" key="1">
    <citation type="journal article" date="2019" name="Environ. Microbiol.">
        <title>An active ?-lactamase is a part of an orchestrated cell wall stress resistance network of Bacillus subtilis and related rhizosphere species.</title>
        <authorList>
            <person name="Bucher T."/>
            <person name="Keren-Paz A."/>
            <person name="Hausser J."/>
            <person name="Olender T."/>
            <person name="Cytryn E."/>
            <person name="Kolodkin-Gal I."/>
        </authorList>
    </citation>
    <scope>NUCLEOTIDE SEQUENCE [LARGE SCALE GENOMIC DNA]</scope>
    <source>
        <strain evidence="1 2">I186</strain>
    </source>
</reference>
<comment type="caution">
    <text evidence="1">The sequence shown here is derived from an EMBL/GenBank/DDBJ whole genome shotgun (WGS) entry which is preliminary data.</text>
</comment>